<evidence type="ECO:0000313" key="2">
    <source>
        <dbReference type="Proteomes" id="UP000463388"/>
    </source>
</evidence>
<evidence type="ECO:0000313" key="1">
    <source>
        <dbReference type="EMBL" id="MVX60220.1"/>
    </source>
</evidence>
<keyword evidence="2" id="KW-1185">Reference proteome</keyword>
<name>A0A6N8JN13_9ACTN</name>
<dbReference type="EMBL" id="WSRR01000002">
    <property type="protein sequence ID" value="MVX60220.1"/>
    <property type="molecule type" value="Genomic_DNA"/>
</dbReference>
<sequence>MADIALRFFKDMLVLSSPVTAVLDRQGIDTPRDQALALLLEPETIEEAYRLEAVAGPQCFVLPTAALTPARLAELAMDGKGPELAAHALAAVEPFKPQHVLAEIGPCGLPLDPSSKASLVENRDQYARAAHLFDGQAVDALFLNGFTTTDDLKCALMGVRKVCDLPVFASVDVQADGTLASGRGTLMDAADVMAEFEAAVAGFATTAAPAEAAHLASSLRAHLAQRGTELCLLVSLEVGTRDAKQQGPTAENPYYAPDTMMPAAAALRAAGAQFLRAAGNASPAYTGVLAATVAGLDAPAEA</sequence>
<proteinExistence type="predicted"/>
<dbReference type="Gene3D" id="3.20.20.330">
    <property type="entry name" value="Homocysteine-binding-like domain"/>
    <property type="match status" value="1"/>
</dbReference>
<dbReference type="OrthoDB" id="3171648at2"/>
<dbReference type="InterPro" id="IPR036589">
    <property type="entry name" value="HCY_dom_sf"/>
</dbReference>
<dbReference type="Proteomes" id="UP000463388">
    <property type="component" value="Unassembled WGS sequence"/>
</dbReference>
<accession>A0A6N8JN13</accession>
<dbReference type="AlphaFoldDB" id="A0A6N8JN13"/>
<dbReference type="RefSeq" id="WP_160344635.1">
    <property type="nucleotide sequence ID" value="NZ_WSRR01000002.1"/>
</dbReference>
<dbReference type="GO" id="GO:0032259">
    <property type="term" value="P:methylation"/>
    <property type="evidence" value="ECO:0007669"/>
    <property type="project" value="UniProtKB-KW"/>
</dbReference>
<comment type="caution">
    <text evidence="1">The sequence shown here is derived from an EMBL/GenBank/DDBJ whole genome shotgun (WGS) entry which is preliminary data.</text>
</comment>
<protein>
    <submittedName>
        <fullName evidence="1">Methionine synthase</fullName>
    </submittedName>
</protein>
<dbReference type="GO" id="GO:0008168">
    <property type="term" value="F:methyltransferase activity"/>
    <property type="evidence" value="ECO:0007669"/>
    <property type="project" value="UniProtKB-KW"/>
</dbReference>
<gene>
    <name evidence="1" type="ORF">GKZ27_01870</name>
</gene>
<reference evidence="1 2" key="1">
    <citation type="submission" date="2019-12" db="EMBL/GenBank/DDBJ databases">
        <title>Microbes associate with the intestines of laboratory mice.</title>
        <authorList>
            <person name="Navarre W."/>
            <person name="Wong E."/>
        </authorList>
    </citation>
    <scope>NUCLEOTIDE SEQUENCE [LARGE SCALE GENOMIC DNA]</scope>
    <source>
        <strain evidence="1 2">NM66_B29</strain>
    </source>
</reference>
<organism evidence="1 2">
    <name type="scientific">Adlercreutzia mucosicola</name>
    <dbReference type="NCBI Taxonomy" id="580026"/>
    <lineage>
        <taxon>Bacteria</taxon>
        <taxon>Bacillati</taxon>
        <taxon>Actinomycetota</taxon>
        <taxon>Coriobacteriia</taxon>
        <taxon>Eggerthellales</taxon>
        <taxon>Eggerthellaceae</taxon>
        <taxon>Adlercreutzia</taxon>
    </lineage>
</organism>
<dbReference type="SUPFAM" id="SSF82282">
    <property type="entry name" value="Homocysteine S-methyltransferase"/>
    <property type="match status" value="1"/>
</dbReference>